<dbReference type="AlphaFoldDB" id="A0A0C4DR02"/>
<reference evidence="3" key="4">
    <citation type="journal article" date="2015" name="G3 (Bethesda)">
        <title>Genome sequences of three phytopathogenic species of the Magnaporthaceae family of fungi.</title>
        <authorList>
            <person name="Okagaki L.H."/>
            <person name="Nunes C.C."/>
            <person name="Sailsbery J."/>
            <person name="Clay B."/>
            <person name="Brown D."/>
            <person name="John T."/>
            <person name="Oh Y."/>
            <person name="Young N."/>
            <person name="Fitzgerald M."/>
            <person name="Haas B.J."/>
            <person name="Zeng Q."/>
            <person name="Young S."/>
            <person name="Adiconis X."/>
            <person name="Fan L."/>
            <person name="Levin J.Z."/>
            <person name="Mitchell T.K."/>
            <person name="Okubara P.A."/>
            <person name="Farman M.L."/>
            <person name="Kohn L.M."/>
            <person name="Birren B."/>
            <person name="Ma L.-J."/>
            <person name="Dean R.A."/>
        </authorList>
    </citation>
    <scope>NUCLEOTIDE SEQUENCE</scope>
    <source>
        <strain evidence="3">ATCC 64411 / 73-15</strain>
    </source>
</reference>
<dbReference type="EnsemblFungi" id="MAPG_02301T0">
    <property type="protein sequence ID" value="MAPG_02301T0"/>
    <property type="gene ID" value="MAPG_02301"/>
</dbReference>
<dbReference type="VEuPathDB" id="FungiDB:MAPG_02301"/>
<dbReference type="EMBL" id="ADBL01000581">
    <property type="status" value="NOT_ANNOTATED_CDS"/>
    <property type="molecule type" value="Genomic_DNA"/>
</dbReference>
<evidence type="ECO:0000256" key="1">
    <source>
        <dbReference type="SAM" id="MobiDB-lite"/>
    </source>
</evidence>
<organism evidence="3 4">
    <name type="scientific">Magnaporthiopsis poae (strain ATCC 64411 / 73-15)</name>
    <name type="common">Kentucky bluegrass fungus</name>
    <name type="synonym">Magnaporthe poae</name>
    <dbReference type="NCBI Taxonomy" id="644358"/>
    <lineage>
        <taxon>Eukaryota</taxon>
        <taxon>Fungi</taxon>
        <taxon>Dikarya</taxon>
        <taxon>Ascomycota</taxon>
        <taxon>Pezizomycotina</taxon>
        <taxon>Sordariomycetes</taxon>
        <taxon>Sordariomycetidae</taxon>
        <taxon>Magnaporthales</taxon>
        <taxon>Magnaporthaceae</taxon>
        <taxon>Magnaporthiopsis</taxon>
    </lineage>
</organism>
<proteinExistence type="predicted"/>
<feature type="compositionally biased region" description="Low complexity" evidence="1">
    <location>
        <begin position="107"/>
        <end position="132"/>
    </location>
</feature>
<feature type="region of interest" description="Disordered" evidence="1">
    <location>
        <begin position="1"/>
        <end position="84"/>
    </location>
</feature>
<keyword evidence="4" id="KW-1185">Reference proteome</keyword>
<reference evidence="2" key="2">
    <citation type="submission" date="2010-05" db="EMBL/GenBank/DDBJ databases">
        <title>The Genome Sequence of Magnaporthe poae strain ATCC 64411.</title>
        <authorList>
            <consortium name="The Broad Institute Genome Sequencing Platform"/>
            <consortium name="Broad Institute Genome Sequencing Center for Infectious Disease"/>
            <person name="Ma L.-J."/>
            <person name="Dead R."/>
            <person name="Young S."/>
            <person name="Zeng Q."/>
            <person name="Koehrsen M."/>
            <person name="Alvarado L."/>
            <person name="Berlin A."/>
            <person name="Chapman S.B."/>
            <person name="Chen Z."/>
            <person name="Freedman E."/>
            <person name="Gellesch M."/>
            <person name="Goldberg J."/>
            <person name="Griggs A."/>
            <person name="Gujja S."/>
            <person name="Heilman E.R."/>
            <person name="Heiman D."/>
            <person name="Hepburn T."/>
            <person name="Howarth C."/>
            <person name="Jen D."/>
            <person name="Larson L."/>
            <person name="Mehta T."/>
            <person name="Neiman D."/>
            <person name="Pearson M."/>
            <person name="Roberts A."/>
            <person name="Saif S."/>
            <person name="Shea T."/>
            <person name="Shenoy N."/>
            <person name="Sisk P."/>
            <person name="Stolte C."/>
            <person name="Sykes S."/>
            <person name="Walk T."/>
            <person name="White J."/>
            <person name="Yandava C."/>
            <person name="Haas B."/>
            <person name="Nusbaum C."/>
            <person name="Birren B."/>
        </authorList>
    </citation>
    <scope>NUCLEOTIDE SEQUENCE</scope>
    <source>
        <strain evidence="2">ATCC 64411</strain>
    </source>
</reference>
<feature type="region of interest" description="Disordered" evidence="1">
    <location>
        <begin position="107"/>
        <end position="142"/>
    </location>
</feature>
<sequence length="194" mass="19928">MPSFSLLRRSAKDKDRPPADQQAQQRQANRGGIGGGWVASWTRHEAADPDGGDRARTIDDVSGNGNGTGNGSNGSDDNSRRGASSKRELLHGLINRSIRGRGRLLVSTASSSPSAGASNPPTTATAGPVAAAPAPPPSSMSSWLGRPCAVEPAAAAQAGHRPPTRVGDTAGLLVLAMQFRLTPTDPCPPHFAIV</sequence>
<evidence type="ECO:0000313" key="2">
    <source>
        <dbReference type="EMBL" id="KLU83236.1"/>
    </source>
</evidence>
<evidence type="ECO:0000313" key="3">
    <source>
        <dbReference type="EnsemblFungi" id="MAPG_02301T0"/>
    </source>
</evidence>
<accession>A0A0C4DR02</accession>
<evidence type="ECO:0000313" key="4">
    <source>
        <dbReference type="Proteomes" id="UP000011715"/>
    </source>
</evidence>
<name>A0A0C4DR02_MAGP6</name>
<reference evidence="2" key="3">
    <citation type="submission" date="2011-03" db="EMBL/GenBank/DDBJ databases">
        <title>Annotation of Magnaporthe poae ATCC 64411.</title>
        <authorList>
            <person name="Ma L.-J."/>
            <person name="Dead R."/>
            <person name="Young S.K."/>
            <person name="Zeng Q."/>
            <person name="Gargeya S."/>
            <person name="Fitzgerald M."/>
            <person name="Haas B."/>
            <person name="Abouelleil A."/>
            <person name="Alvarado L."/>
            <person name="Arachchi H.M."/>
            <person name="Berlin A."/>
            <person name="Brown A."/>
            <person name="Chapman S.B."/>
            <person name="Chen Z."/>
            <person name="Dunbar C."/>
            <person name="Freedman E."/>
            <person name="Gearin G."/>
            <person name="Gellesch M."/>
            <person name="Goldberg J."/>
            <person name="Griggs A."/>
            <person name="Gujja S."/>
            <person name="Heiman D."/>
            <person name="Howarth C."/>
            <person name="Larson L."/>
            <person name="Lui A."/>
            <person name="MacDonald P.J.P."/>
            <person name="Mehta T."/>
            <person name="Montmayeur A."/>
            <person name="Murphy C."/>
            <person name="Neiman D."/>
            <person name="Pearson M."/>
            <person name="Priest M."/>
            <person name="Roberts A."/>
            <person name="Saif S."/>
            <person name="Shea T."/>
            <person name="Shenoy N."/>
            <person name="Sisk P."/>
            <person name="Stolte C."/>
            <person name="Sykes S."/>
            <person name="Yandava C."/>
            <person name="Wortman J."/>
            <person name="Nusbaum C."/>
            <person name="Birren B."/>
        </authorList>
    </citation>
    <scope>NUCLEOTIDE SEQUENCE</scope>
    <source>
        <strain evidence="2">ATCC 64411</strain>
    </source>
</reference>
<reference evidence="3" key="5">
    <citation type="submission" date="2015-06" db="UniProtKB">
        <authorList>
            <consortium name="EnsemblFungi"/>
        </authorList>
    </citation>
    <scope>IDENTIFICATION</scope>
    <source>
        <strain evidence="3">ATCC 64411</strain>
    </source>
</reference>
<protein>
    <submittedName>
        <fullName evidence="2 3">Uncharacterized protein</fullName>
    </submittedName>
</protein>
<reference evidence="4" key="1">
    <citation type="submission" date="2010-05" db="EMBL/GenBank/DDBJ databases">
        <title>The genome sequence of Magnaporthe poae strain ATCC 64411.</title>
        <authorList>
            <person name="Ma L.-J."/>
            <person name="Dead R."/>
            <person name="Young S."/>
            <person name="Zeng Q."/>
            <person name="Koehrsen M."/>
            <person name="Alvarado L."/>
            <person name="Berlin A."/>
            <person name="Chapman S.B."/>
            <person name="Chen Z."/>
            <person name="Freedman E."/>
            <person name="Gellesch M."/>
            <person name="Goldberg J."/>
            <person name="Griggs A."/>
            <person name="Gujja S."/>
            <person name="Heilman E.R."/>
            <person name="Heiman D."/>
            <person name="Hepburn T."/>
            <person name="Howarth C."/>
            <person name="Jen D."/>
            <person name="Larson L."/>
            <person name="Mehta T."/>
            <person name="Neiman D."/>
            <person name="Pearson M."/>
            <person name="Roberts A."/>
            <person name="Saif S."/>
            <person name="Shea T."/>
            <person name="Shenoy N."/>
            <person name="Sisk P."/>
            <person name="Stolte C."/>
            <person name="Sykes S."/>
            <person name="Walk T."/>
            <person name="White J."/>
            <person name="Yandava C."/>
            <person name="Haas B."/>
            <person name="Nusbaum C."/>
            <person name="Birren B."/>
        </authorList>
    </citation>
    <scope>NUCLEOTIDE SEQUENCE [LARGE SCALE GENOMIC DNA]</scope>
    <source>
        <strain evidence="4">ATCC 64411 / 73-15</strain>
    </source>
</reference>
<gene>
    <name evidence="2" type="ORF">MAPG_02301</name>
</gene>
<feature type="compositionally biased region" description="Basic and acidic residues" evidence="1">
    <location>
        <begin position="42"/>
        <end position="59"/>
    </location>
</feature>
<feature type="compositionally biased region" description="Low complexity" evidence="1">
    <location>
        <begin position="21"/>
        <end position="30"/>
    </location>
</feature>
<dbReference type="EMBL" id="GL876967">
    <property type="protein sequence ID" value="KLU83236.1"/>
    <property type="molecule type" value="Genomic_DNA"/>
</dbReference>
<dbReference type="Proteomes" id="UP000011715">
    <property type="component" value="Unassembled WGS sequence"/>
</dbReference>